<dbReference type="SUPFAM" id="SSF140931">
    <property type="entry name" value="Fic-like"/>
    <property type="match status" value="1"/>
</dbReference>
<dbReference type="Gene3D" id="1.10.3290.10">
    <property type="entry name" value="Fido-like domain"/>
    <property type="match status" value="1"/>
</dbReference>
<protein>
    <submittedName>
        <fullName evidence="1">Fic family protein</fullName>
    </submittedName>
</protein>
<organism evidence="1 2">
    <name type="scientific">Actinophytocola glycyrrhizae</name>
    <dbReference type="NCBI Taxonomy" id="2044873"/>
    <lineage>
        <taxon>Bacteria</taxon>
        <taxon>Bacillati</taxon>
        <taxon>Actinomycetota</taxon>
        <taxon>Actinomycetes</taxon>
        <taxon>Pseudonocardiales</taxon>
        <taxon>Pseudonocardiaceae</taxon>
    </lineage>
</organism>
<evidence type="ECO:0000313" key="1">
    <source>
        <dbReference type="EMBL" id="MFC4858234.1"/>
    </source>
</evidence>
<dbReference type="Proteomes" id="UP001595859">
    <property type="component" value="Unassembled WGS sequence"/>
</dbReference>
<proteinExistence type="predicted"/>
<keyword evidence="2" id="KW-1185">Reference proteome</keyword>
<evidence type="ECO:0000313" key="2">
    <source>
        <dbReference type="Proteomes" id="UP001595859"/>
    </source>
</evidence>
<dbReference type="RefSeq" id="WP_378060572.1">
    <property type="nucleotide sequence ID" value="NZ_JBHSIS010000022.1"/>
</dbReference>
<gene>
    <name evidence="1" type="ORF">ACFPCV_32455</name>
</gene>
<comment type="caution">
    <text evidence="1">The sequence shown here is derived from an EMBL/GenBank/DDBJ whole genome shotgun (WGS) entry which is preliminary data.</text>
</comment>
<dbReference type="InterPro" id="IPR036597">
    <property type="entry name" value="Fido-like_dom_sf"/>
</dbReference>
<dbReference type="EMBL" id="JBHSIS010000022">
    <property type="protein sequence ID" value="MFC4858234.1"/>
    <property type="molecule type" value="Genomic_DNA"/>
</dbReference>
<name>A0ABV9SEA4_9PSEU</name>
<reference evidence="2" key="1">
    <citation type="journal article" date="2019" name="Int. J. Syst. Evol. Microbiol.">
        <title>The Global Catalogue of Microorganisms (GCM) 10K type strain sequencing project: providing services to taxonomists for standard genome sequencing and annotation.</title>
        <authorList>
            <consortium name="The Broad Institute Genomics Platform"/>
            <consortium name="The Broad Institute Genome Sequencing Center for Infectious Disease"/>
            <person name="Wu L."/>
            <person name="Ma J."/>
        </authorList>
    </citation>
    <scope>NUCLEOTIDE SEQUENCE [LARGE SCALE GENOMIC DNA]</scope>
    <source>
        <strain evidence="2">ZS-22-S1</strain>
    </source>
</reference>
<accession>A0ABV9SEA4</accession>
<sequence>MPDAMPAETGRWFLAEGIDGIPPRVRMEGAFLPRPLPSMVRLLPQTYRILAEAEQAIGRLDEAAARLPNRAGLVRLAQLRDVQGSGELGGVFGALRELLIADLPGAAGTAAVDLGLRRYLRANDEAVAWVRAGGSINLALLGQLGSILDGTAASLGHIEGDEVTEVSWRTSPGWLGGPDPGDAYLVAAPPGAELQTSGMQWSAWVDSGCEAPLLARVALGHYQLSVLSPVAHAGHLSRLYITLALIREGALADPLLPVSEWLSGHRDEYRDRILDMVHKGDLDGFLVFFAEGVADLCRNQLRFIDRVEGICEEHLGRIGRRMDGIVRVTRDLAATPITTNLQIAQRCGITVQQAASLTKQLQRLGVVRSMNGRGHPQVFTVPDVLDLFELSYPTPPEGDDEVFER</sequence>